<dbReference type="EMBL" id="MFGB01000010">
    <property type="protein sequence ID" value="OGF27098.1"/>
    <property type="molecule type" value="Genomic_DNA"/>
</dbReference>
<comment type="caution">
    <text evidence="1">The sequence shown here is derived from an EMBL/GenBank/DDBJ whole genome shotgun (WGS) entry which is preliminary data.</text>
</comment>
<proteinExistence type="predicted"/>
<organism evidence="1 2">
    <name type="scientific">Candidatus Falkowbacteria bacterium RIFOXYA2_FULL_47_19</name>
    <dbReference type="NCBI Taxonomy" id="1797994"/>
    <lineage>
        <taxon>Bacteria</taxon>
        <taxon>Candidatus Falkowiibacteriota</taxon>
    </lineage>
</organism>
<gene>
    <name evidence="1" type="ORF">A2227_04395</name>
</gene>
<evidence type="ECO:0000313" key="1">
    <source>
        <dbReference type="EMBL" id="OGF27098.1"/>
    </source>
</evidence>
<dbReference type="Proteomes" id="UP000178367">
    <property type="component" value="Unassembled WGS sequence"/>
</dbReference>
<reference evidence="1 2" key="1">
    <citation type="journal article" date="2016" name="Nat. Commun.">
        <title>Thousands of microbial genomes shed light on interconnected biogeochemical processes in an aquifer system.</title>
        <authorList>
            <person name="Anantharaman K."/>
            <person name="Brown C.T."/>
            <person name="Hug L.A."/>
            <person name="Sharon I."/>
            <person name="Castelle C.J."/>
            <person name="Probst A.J."/>
            <person name="Thomas B.C."/>
            <person name="Singh A."/>
            <person name="Wilkins M.J."/>
            <person name="Karaoz U."/>
            <person name="Brodie E.L."/>
            <person name="Williams K.H."/>
            <person name="Hubbard S.S."/>
            <person name="Banfield J.F."/>
        </authorList>
    </citation>
    <scope>NUCLEOTIDE SEQUENCE [LARGE SCALE GENOMIC DNA]</scope>
</reference>
<protein>
    <submittedName>
        <fullName evidence="1">Uncharacterized protein</fullName>
    </submittedName>
</protein>
<dbReference type="AlphaFoldDB" id="A0A1F5SK40"/>
<sequence length="130" mass="14637">MLPNQELNTNPEKERQEKVSSLFDLVRKINESGESLPFPGIDPEAYLKMKKTDDEYPGYTTPTDEIIGRCKEEGIKVVTGKHSESGNIFVLPAGSNDIEMDSIAPHQLSINAVENEHLRELIRLTTKKEI</sequence>
<accession>A0A1F5SK40</accession>
<evidence type="ECO:0000313" key="2">
    <source>
        <dbReference type="Proteomes" id="UP000178367"/>
    </source>
</evidence>
<name>A0A1F5SK40_9BACT</name>